<dbReference type="Gene3D" id="3.30.450.20">
    <property type="entry name" value="PAS domain"/>
    <property type="match status" value="1"/>
</dbReference>
<keyword evidence="4" id="KW-0808">Transferase</keyword>
<dbReference type="SUPFAM" id="SSF55785">
    <property type="entry name" value="PYP-like sensor domain (PAS domain)"/>
    <property type="match status" value="1"/>
</dbReference>
<dbReference type="Pfam" id="PF08447">
    <property type="entry name" value="PAS_3"/>
    <property type="match status" value="1"/>
</dbReference>
<name>A0ABY0ETL7_9BACT</name>
<evidence type="ECO:0000256" key="3">
    <source>
        <dbReference type="ARBA" id="ARBA00022553"/>
    </source>
</evidence>
<evidence type="ECO:0000313" key="9">
    <source>
        <dbReference type="Proteomes" id="UP000289132"/>
    </source>
</evidence>
<evidence type="ECO:0000259" key="7">
    <source>
        <dbReference type="PROSITE" id="PS50113"/>
    </source>
</evidence>
<dbReference type="PROSITE" id="PS50112">
    <property type="entry name" value="PAS"/>
    <property type="match status" value="1"/>
</dbReference>
<dbReference type="EMBL" id="PDKD01000171">
    <property type="protein sequence ID" value="RXJ86419.1"/>
    <property type="molecule type" value="Genomic_DNA"/>
</dbReference>
<dbReference type="CDD" id="cd00130">
    <property type="entry name" value="PAS"/>
    <property type="match status" value="1"/>
</dbReference>
<evidence type="ECO:0000256" key="5">
    <source>
        <dbReference type="ARBA" id="ARBA00022777"/>
    </source>
</evidence>
<dbReference type="EC" id="2.7.13.3" evidence="2"/>
<protein>
    <recommendedName>
        <fullName evidence="2">histidine kinase</fullName>
        <ecNumber evidence="2">2.7.13.3</ecNumber>
    </recommendedName>
</protein>
<keyword evidence="9" id="KW-1185">Reference proteome</keyword>
<feature type="non-terminal residue" evidence="8">
    <location>
        <position position="162"/>
    </location>
</feature>
<sequence>LEKRDKEGIPISLLKVSGPSEIAALSLTINKMIVGIRKSNTQLNDLKERLLLAWDGVNDGIWDWHIKNDKAYFSKNWKEILGYKEDELEDIPESFFNLLHDDDKILVQNHLERHFKDPEKNIYALEVRMRCKDGSYKWILTRGKANFDEHHNPIRMVGSHTD</sequence>
<evidence type="ECO:0000256" key="4">
    <source>
        <dbReference type="ARBA" id="ARBA00022679"/>
    </source>
</evidence>
<accession>A0ABY0ETL7</accession>
<evidence type="ECO:0000256" key="1">
    <source>
        <dbReference type="ARBA" id="ARBA00000085"/>
    </source>
</evidence>
<comment type="caution">
    <text evidence="8">The sequence shown here is derived from an EMBL/GenBank/DDBJ whole genome shotgun (WGS) entry which is preliminary data.</text>
</comment>
<feature type="non-terminal residue" evidence="8">
    <location>
        <position position="1"/>
    </location>
</feature>
<dbReference type="PANTHER" id="PTHR43304">
    <property type="entry name" value="PHYTOCHROME-LIKE PROTEIN CPH1"/>
    <property type="match status" value="1"/>
</dbReference>
<organism evidence="8 9">
    <name type="scientific">Aliarcobacter trophiarum LMG 25534</name>
    <dbReference type="NCBI Taxonomy" id="1032241"/>
    <lineage>
        <taxon>Bacteria</taxon>
        <taxon>Pseudomonadati</taxon>
        <taxon>Campylobacterota</taxon>
        <taxon>Epsilonproteobacteria</taxon>
        <taxon>Campylobacterales</taxon>
        <taxon>Arcobacteraceae</taxon>
        <taxon>Aliarcobacter</taxon>
    </lineage>
</organism>
<keyword evidence="5" id="KW-0418">Kinase</keyword>
<dbReference type="PROSITE" id="PS50113">
    <property type="entry name" value="PAC"/>
    <property type="match status" value="1"/>
</dbReference>
<dbReference type="InterPro" id="IPR013655">
    <property type="entry name" value="PAS_fold_3"/>
</dbReference>
<dbReference type="SMART" id="SM00091">
    <property type="entry name" value="PAS"/>
    <property type="match status" value="1"/>
</dbReference>
<dbReference type="InterPro" id="IPR000700">
    <property type="entry name" value="PAS-assoc_C"/>
</dbReference>
<dbReference type="InterPro" id="IPR001610">
    <property type="entry name" value="PAC"/>
</dbReference>
<keyword evidence="3" id="KW-0597">Phosphoprotein</keyword>
<dbReference type="SMART" id="SM00086">
    <property type="entry name" value="PAC"/>
    <property type="match status" value="1"/>
</dbReference>
<dbReference type="InterPro" id="IPR035965">
    <property type="entry name" value="PAS-like_dom_sf"/>
</dbReference>
<feature type="domain" description="PAC" evidence="7">
    <location>
        <begin position="123"/>
        <end position="162"/>
    </location>
</feature>
<evidence type="ECO:0000256" key="2">
    <source>
        <dbReference type="ARBA" id="ARBA00012438"/>
    </source>
</evidence>
<dbReference type="PANTHER" id="PTHR43304:SF1">
    <property type="entry name" value="PAC DOMAIN-CONTAINING PROTEIN"/>
    <property type="match status" value="1"/>
</dbReference>
<reference evidence="8 9" key="1">
    <citation type="submission" date="2017-10" db="EMBL/GenBank/DDBJ databases">
        <title>Genomics of the genus Arcobacter.</title>
        <authorList>
            <person name="Perez-Cataluna A."/>
            <person name="Figueras M.J."/>
        </authorList>
    </citation>
    <scope>NUCLEOTIDE SEQUENCE [LARGE SCALE GENOMIC DNA]</scope>
    <source>
        <strain evidence="8 9">LMG 25534</strain>
    </source>
</reference>
<dbReference type="InterPro" id="IPR052162">
    <property type="entry name" value="Sensor_kinase/Photoreceptor"/>
</dbReference>
<dbReference type="Proteomes" id="UP000289132">
    <property type="component" value="Unassembled WGS sequence"/>
</dbReference>
<comment type="catalytic activity">
    <reaction evidence="1">
        <text>ATP + protein L-histidine = ADP + protein N-phospho-L-histidine.</text>
        <dbReference type="EC" id="2.7.13.3"/>
    </reaction>
</comment>
<proteinExistence type="predicted"/>
<feature type="domain" description="PAS" evidence="6">
    <location>
        <begin position="46"/>
        <end position="118"/>
    </location>
</feature>
<dbReference type="RefSeq" id="WP_128997299.1">
    <property type="nucleotide sequence ID" value="NZ_PDKD01000171.1"/>
</dbReference>
<evidence type="ECO:0000259" key="6">
    <source>
        <dbReference type="PROSITE" id="PS50112"/>
    </source>
</evidence>
<evidence type="ECO:0000313" key="8">
    <source>
        <dbReference type="EMBL" id="RXJ86419.1"/>
    </source>
</evidence>
<gene>
    <name evidence="8" type="ORF">CRU87_10585</name>
</gene>
<dbReference type="InterPro" id="IPR000014">
    <property type="entry name" value="PAS"/>
</dbReference>
<dbReference type="NCBIfam" id="TIGR00229">
    <property type="entry name" value="sensory_box"/>
    <property type="match status" value="1"/>
</dbReference>